<keyword evidence="2" id="KW-1185">Reference proteome</keyword>
<sequence>IINKRRATASITKEDLNEYFTEAIKLKWTIDYQDSTDQIATLINKAKTYYNWSKIIKEKSIRNYNYISIEYKSRVIYHYELISLKPILIEIYNPKEVDEQQ</sequence>
<reference evidence="1" key="1">
    <citation type="submission" date="2021-06" db="EMBL/GenBank/DDBJ databases">
        <authorList>
            <person name="Kallberg Y."/>
            <person name="Tangrot J."/>
            <person name="Rosling A."/>
        </authorList>
    </citation>
    <scope>NUCLEOTIDE SEQUENCE</scope>
    <source>
        <strain evidence="1">28 12/20/2015</strain>
    </source>
</reference>
<dbReference type="Proteomes" id="UP000789366">
    <property type="component" value="Unassembled WGS sequence"/>
</dbReference>
<proteinExistence type="predicted"/>
<protein>
    <submittedName>
        <fullName evidence="1">3616_t:CDS:1</fullName>
    </submittedName>
</protein>
<name>A0ACA9QV06_9GLOM</name>
<comment type="caution">
    <text evidence="1">The sequence shown here is derived from an EMBL/GenBank/DDBJ whole genome shotgun (WGS) entry which is preliminary data.</text>
</comment>
<evidence type="ECO:0000313" key="2">
    <source>
        <dbReference type="Proteomes" id="UP000789366"/>
    </source>
</evidence>
<organism evidence="1 2">
    <name type="scientific">Cetraspora pellucida</name>
    <dbReference type="NCBI Taxonomy" id="1433469"/>
    <lineage>
        <taxon>Eukaryota</taxon>
        <taxon>Fungi</taxon>
        <taxon>Fungi incertae sedis</taxon>
        <taxon>Mucoromycota</taxon>
        <taxon>Glomeromycotina</taxon>
        <taxon>Glomeromycetes</taxon>
        <taxon>Diversisporales</taxon>
        <taxon>Gigasporaceae</taxon>
        <taxon>Cetraspora</taxon>
    </lineage>
</organism>
<dbReference type="EMBL" id="CAJVPW010050809">
    <property type="protein sequence ID" value="CAG8765408.1"/>
    <property type="molecule type" value="Genomic_DNA"/>
</dbReference>
<gene>
    <name evidence="1" type="ORF">SPELUC_LOCUS15415</name>
</gene>
<evidence type="ECO:0000313" key="1">
    <source>
        <dbReference type="EMBL" id="CAG8765408.1"/>
    </source>
</evidence>
<feature type="non-terminal residue" evidence="1">
    <location>
        <position position="1"/>
    </location>
</feature>
<accession>A0ACA9QV06</accession>